<proteinExistence type="predicted"/>
<protein>
    <recommendedName>
        <fullName evidence="2">Porin</fullName>
    </recommendedName>
</protein>
<dbReference type="EMBL" id="DRBS01000016">
    <property type="protein sequence ID" value="HDD43306.1"/>
    <property type="molecule type" value="Genomic_DNA"/>
</dbReference>
<organism evidence="1">
    <name type="scientific">Desulfofervidus auxilii</name>
    <dbReference type="NCBI Taxonomy" id="1621989"/>
    <lineage>
        <taxon>Bacteria</taxon>
        <taxon>Pseudomonadati</taxon>
        <taxon>Thermodesulfobacteriota</taxon>
        <taxon>Candidatus Desulfofervidia</taxon>
        <taxon>Candidatus Desulfofervidales</taxon>
        <taxon>Candidatus Desulfofervidaceae</taxon>
        <taxon>Candidatus Desulfofervidus</taxon>
    </lineage>
</organism>
<dbReference type="Gene3D" id="2.40.160.10">
    <property type="entry name" value="Porin"/>
    <property type="match status" value="1"/>
</dbReference>
<accession>A0A7C0Y1L5</accession>
<dbReference type="AlphaFoldDB" id="A0A7C0Y1L5"/>
<dbReference type="InterPro" id="IPR023614">
    <property type="entry name" value="Porin_dom_sf"/>
</dbReference>
<evidence type="ECO:0008006" key="2">
    <source>
        <dbReference type="Google" id="ProtNLM"/>
    </source>
</evidence>
<reference evidence="1" key="1">
    <citation type="journal article" date="2020" name="mSystems">
        <title>Genome- and Community-Level Interaction Insights into Carbon Utilization and Element Cycling Functions of Hydrothermarchaeota in Hydrothermal Sediment.</title>
        <authorList>
            <person name="Zhou Z."/>
            <person name="Liu Y."/>
            <person name="Xu W."/>
            <person name="Pan J."/>
            <person name="Luo Z.H."/>
            <person name="Li M."/>
        </authorList>
    </citation>
    <scope>NUCLEOTIDE SEQUENCE [LARGE SCALE GENOMIC DNA]</scope>
    <source>
        <strain evidence="1">HyVt-233</strain>
    </source>
</reference>
<gene>
    <name evidence="1" type="ORF">ENG63_00390</name>
</gene>
<comment type="caution">
    <text evidence="1">The sequence shown here is derived from an EMBL/GenBank/DDBJ whole genome shotgun (WGS) entry which is preliminary data.</text>
</comment>
<dbReference type="Proteomes" id="UP000886289">
    <property type="component" value="Unassembled WGS sequence"/>
</dbReference>
<name>A0A7C0Y1L5_DESA2</name>
<sequence>MKLISWFILGLISFLFFSFPFNLNAFQVKIDEDTFANIQAQIRVFYLNKDEDKNHNYRYNYFEVYKYRFGIKGQLNKLVNFYIFMDANENTNYQAKLWEGDIQFNFYPEFIVKIGKIRVPFSRHNFVARHNSPVMSSNGDYFLPNQFKEALKAVNPYAGGMKSSQAFKRTDVGMVVAGFLKDGLFKYYVGIFNEDRSNSTKVWSFNGGFKDITTLSPPEDKKNFEYDIRLEFTPTFWGFKSEKTVFDPSQRVNQTYLGKMDTMTFGIGYHYEKHLEHIDKSTYGTSSLIRKAYAVDFSFEKTFKQKYIIGTEAGYMYFDDTHLYETASGKYKKGDAYTWYGEAHIIYNQKIGFGIPGIGFRYEYVNVDGEYNNEKDLIYRRYGVCLSYYYAGRTNRIGIGFDYVNADDALEAYIKDNNWEESTFTWYVGIYAQF</sequence>
<evidence type="ECO:0000313" key="1">
    <source>
        <dbReference type="EMBL" id="HDD43306.1"/>
    </source>
</evidence>